<reference evidence="1 2" key="1">
    <citation type="journal article" date="2020" name="Appl. Environ. Microbiol.">
        <title>Genomic Characteristics of a Novel Species of Ammonia-Oxidizing Archaea from the Jiulong River Estuary.</title>
        <authorList>
            <person name="Zou D."/>
            <person name="Wan R."/>
            <person name="Han L."/>
            <person name="Xu M.N."/>
            <person name="Liu Y."/>
            <person name="Liu H."/>
            <person name="Kao S.J."/>
            <person name="Li M."/>
        </authorList>
    </citation>
    <scope>NUCLEOTIDE SEQUENCE [LARGE SCALE GENOMIC DNA]</scope>
    <source>
        <strain evidence="1">W1bin1</strain>
    </source>
</reference>
<dbReference type="EMBL" id="JACEMZ010000001">
    <property type="protein sequence ID" value="MBA4451608.1"/>
    <property type="molecule type" value="Genomic_DNA"/>
</dbReference>
<name>A0AC60VW47_9ARCH</name>
<gene>
    <name evidence="1" type="ORF">H2B03_00295</name>
</gene>
<evidence type="ECO:0000313" key="2">
    <source>
        <dbReference type="Proteomes" id="UP000559653"/>
    </source>
</evidence>
<comment type="caution">
    <text evidence="1">The sequence shown here is derived from an EMBL/GenBank/DDBJ whole genome shotgun (WGS) entry which is preliminary data.</text>
</comment>
<accession>A0AC60VW47</accession>
<organism evidence="1 2">
    <name type="scientific">Candidatus Nitrosomaritimum aestuariumsis</name>
    <dbReference type="NCBI Taxonomy" id="3342354"/>
    <lineage>
        <taxon>Archaea</taxon>
        <taxon>Nitrososphaerota</taxon>
        <taxon>Nitrososphaeria</taxon>
        <taxon>Nitrosopumilales</taxon>
        <taxon>Nitrosopumilaceae</taxon>
        <taxon>Candidatus Nitrosomaritimum</taxon>
    </lineage>
</organism>
<evidence type="ECO:0000313" key="1">
    <source>
        <dbReference type="EMBL" id="MBA4451608.1"/>
    </source>
</evidence>
<sequence>MSEDLNAKKEGLRKNIENLMQLIDEKFDSSQSIRIYDDLSRTIKEEFEKLSQPKTNCKSCGEPLDPWEKEICGPCKITDDRYSEEED</sequence>
<dbReference type="Proteomes" id="UP000559653">
    <property type="component" value="Unassembled WGS sequence"/>
</dbReference>
<proteinExistence type="predicted"/>
<protein>
    <submittedName>
        <fullName evidence="1">Uncharacterized protein</fullName>
    </submittedName>
</protein>